<evidence type="ECO:0000256" key="2">
    <source>
        <dbReference type="ARBA" id="ARBA00022980"/>
    </source>
</evidence>
<dbReference type="InterPro" id="IPR010979">
    <property type="entry name" value="Ribosomal_uS13-like_H2TH"/>
</dbReference>
<dbReference type="Pfam" id="PF00416">
    <property type="entry name" value="Ribosomal_S13"/>
    <property type="match status" value="1"/>
</dbReference>
<dbReference type="Gene3D" id="1.10.8.50">
    <property type="match status" value="1"/>
</dbReference>
<dbReference type="GO" id="GO:1990904">
    <property type="term" value="C:ribonucleoprotein complex"/>
    <property type="evidence" value="ECO:0007669"/>
    <property type="project" value="UniProtKB-KW"/>
</dbReference>
<evidence type="ECO:0000256" key="6">
    <source>
        <dbReference type="RuleBase" id="RU003830"/>
    </source>
</evidence>
<dbReference type="PIRSF" id="PIRSF002134">
    <property type="entry name" value="Ribosomal_S13"/>
    <property type="match status" value="1"/>
</dbReference>
<comment type="similarity">
    <text evidence="1 6">Belongs to the universal ribosomal protein uS13 family.</text>
</comment>
<accession>A0A0H4TRX3</accession>
<dbReference type="SUPFAM" id="SSF46946">
    <property type="entry name" value="S13-like H2TH domain"/>
    <property type="match status" value="1"/>
</dbReference>
<dbReference type="InterPro" id="IPR001892">
    <property type="entry name" value="Ribosomal_uS13"/>
</dbReference>
<evidence type="ECO:0000256" key="7">
    <source>
        <dbReference type="SAM" id="MobiDB-lite"/>
    </source>
</evidence>
<sequence length="117" mass="12676">MARIEGIDLPRDKRIEVGLTYIYGLGPSTARKALAQTGVSPDTRVRDLTEDEITALRDYVGQKLTVEGDLVAAGGAAPRRSKPGRCFPTRRGADGCPSTRAAEPQTRRPRQGSWAEP</sequence>
<evidence type="ECO:0000256" key="3">
    <source>
        <dbReference type="ARBA" id="ARBA00023274"/>
    </source>
</evidence>
<evidence type="ECO:0000256" key="1">
    <source>
        <dbReference type="ARBA" id="ARBA00008080"/>
    </source>
</evidence>
<reference evidence="8" key="1">
    <citation type="journal article" date="2015" name="ISME J.">
        <title>Aquifer environment selects for microbial species cohorts in sediment and groundwater.</title>
        <authorList>
            <person name="Hug L.A."/>
            <person name="Thomas B.C."/>
            <person name="Brown C.T."/>
            <person name="Frischkorn K.R."/>
            <person name="Williams K.H."/>
            <person name="Tringe S.G."/>
            <person name="Banfield J.F."/>
        </authorList>
    </citation>
    <scope>NUCLEOTIDE SEQUENCE</scope>
</reference>
<feature type="region of interest" description="Disordered" evidence="7">
    <location>
        <begin position="74"/>
        <end position="117"/>
    </location>
</feature>
<dbReference type="FunFam" id="1.10.8.50:FF:000001">
    <property type="entry name" value="30S ribosomal protein S13"/>
    <property type="match status" value="1"/>
</dbReference>
<dbReference type="PROSITE" id="PS50159">
    <property type="entry name" value="RIBOSOMAL_S13_2"/>
    <property type="match status" value="1"/>
</dbReference>
<organism evidence="8">
    <name type="scientific">uncultured Chloroflexi bacterium Rifle_16ft_4_minimus_38099</name>
    <dbReference type="NCBI Taxonomy" id="1665073"/>
    <lineage>
        <taxon>Bacteria</taxon>
        <taxon>Bacillati</taxon>
        <taxon>Chloroflexota</taxon>
        <taxon>environmental samples</taxon>
    </lineage>
</organism>
<dbReference type="GO" id="GO:0006412">
    <property type="term" value="P:translation"/>
    <property type="evidence" value="ECO:0007669"/>
    <property type="project" value="InterPro"/>
</dbReference>
<evidence type="ECO:0000256" key="5">
    <source>
        <dbReference type="ARBA" id="ARBA00035315"/>
    </source>
</evidence>
<evidence type="ECO:0000256" key="4">
    <source>
        <dbReference type="ARBA" id="ARBA00035166"/>
    </source>
</evidence>
<dbReference type="GO" id="GO:0003723">
    <property type="term" value="F:RNA binding"/>
    <property type="evidence" value="ECO:0007669"/>
    <property type="project" value="InterPro"/>
</dbReference>
<dbReference type="AlphaFoldDB" id="A0A0H4TRX3"/>
<keyword evidence="3 6" id="KW-0687">Ribonucleoprotein</keyword>
<evidence type="ECO:0000313" key="8">
    <source>
        <dbReference type="EMBL" id="AKQ03564.1"/>
    </source>
</evidence>
<protein>
    <recommendedName>
        <fullName evidence="4">Small ribosomal subunit protein uS13</fullName>
    </recommendedName>
    <alternativeName>
        <fullName evidence="5">30S ribosomal protein S13</fullName>
    </alternativeName>
</protein>
<name>A0A0H4TRX3_9CHLR</name>
<dbReference type="EMBL" id="KT007016">
    <property type="protein sequence ID" value="AKQ03564.1"/>
    <property type="molecule type" value="Genomic_DNA"/>
</dbReference>
<proteinExistence type="inferred from homology"/>
<keyword evidence="2 6" id="KW-0689">Ribosomal protein</keyword>
<dbReference type="GO" id="GO:0003735">
    <property type="term" value="F:structural constituent of ribosome"/>
    <property type="evidence" value="ECO:0007669"/>
    <property type="project" value="InterPro"/>
</dbReference>
<dbReference type="GO" id="GO:0005840">
    <property type="term" value="C:ribosome"/>
    <property type="evidence" value="ECO:0007669"/>
    <property type="project" value="UniProtKB-KW"/>
</dbReference>